<accession>A0A5N5W1J3</accession>
<dbReference type="SUPFAM" id="SSF141571">
    <property type="entry name" value="Pentapeptide repeat-like"/>
    <property type="match status" value="1"/>
</dbReference>
<dbReference type="PANTHER" id="PTHR14136">
    <property type="entry name" value="BTB_POZ DOMAIN-CONTAINING PROTEIN KCTD9"/>
    <property type="match status" value="1"/>
</dbReference>
<dbReference type="InterPro" id="IPR051082">
    <property type="entry name" value="Pentapeptide-BTB/POZ_domain"/>
</dbReference>
<dbReference type="EMBL" id="VOKX01000106">
    <property type="protein sequence ID" value="KAB7835754.1"/>
    <property type="molecule type" value="Genomic_DNA"/>
</dbReference>
<keyword evidence="2" id="KW-1185">Reference proteome</keyword>
<comment type="caution">
    <text evidence="1">The sequence shown here is derived from an EMBL/GenBank/DDBJ whole genome shotgun (WGS) entry which is preliminary data.</text>
</comment>
<evidence type="ECO:0000313" key="2">
    <source>
        <dbReference type="Proteomes" id="UP000327000"/>
    </source>
</evidence>
<sequence length="225" mass="24480">MSTRTVRQTTVTLPALDQPDLSLAPVDSLKVGRSAGFVYADADLRELDLADAQLIEGRVTRLRSQRTVFEDLRVDSVAFEGCELSLLRWTGGRLSRVVFSDCRLMGSVFDGVVLDHVLFDRCQLDYASFLGVRTAGPVIFSGCSLRETGFTSVDLTAATFDTCTMNLTAFDSGRYAGCDLRGNDLSAVRGVGNLRGVVIDRPQLLQLAQALAEDLDVAFGEDLQD</sequence>
<dbReference type="OrthoDB" id="2579959at2"/>
<name>A0A5N5W1J3_STRMB</name>
<organism evidence="1 2">
    <name type="scientific">Streptomyces mobaraensis</name>
    <name type="common">Streptoverticillium mobaraense</name>
    <dbReference type="NCBI Taxonomy" id="35621"/>
    <lineage>
        <taxon>Bacteria</taxon>
        <taxon>Bacillati</taxon>
        <taxon>Actinomycetota</taxon>
        <taxon>Actinomycetes</taxon>
        <taxon>Kitasatosporales</taxon>
        <taxon>Streptomycetaceae</taxon>
        <taxon>Streptomyces</taxon>
    </lineage>
</organism>
<evidence type="ECO:0000313" key="1">
    <source>
        <dbReference type="EMBL" id="KAB7835754.1"/>
    </source>
</evidence>
<dbReference type="AlphaFoldDB" id="A0A5N5W1J3"/>
<proteinExistence type="predicted"/>
<reference evidence="1 2" key="1">
    <citation type="journal article" date="2019" name="Microb. Cell Fact.">
        <title>Exploring novel herbicidin analogues by transcriptional regulator overexpression and MS/MS molecular networking.</title>
        <authorList>
            <person name="Shi Y."/>
            <person name="Gu R."/>
            <person name="Li Y."/>
            <person name="Wang X."/>
            <person name="Ren W."/>
            <person name="Li X."/>
            <person name="Wang L."/>
            <person name="Xie Y."/>
            <person name="Hong B."/>
        </authorList>
    </citation>
    <scope>NUCLEOTIDE SEQUENCE [LARGE SCALE GENOMIC DNA]</scope>
    <source>
        <strain evidence="1 2">US-43</strain>
    </source>
</reference>
<dbReference type="PANTHER" id="PTHR14136:SF17">
    <property type="entry name" value="BTB_POZ DOMAIN-CONTAINING PROTEIN KCTD9"/>
    <property type="match status" value="1"/>
</dbReference>
<dbReference type="RefSeq" id="WP_152265211.1">
    <property type="nucleotide sequence ID" value="NZ_VOKX01000106.1"/>
</dbReference>
<protein>
    <submittedName>
        <fullName evidence="1">Pentapeptide repeat-containing protein</fullName>
    </submittedName>
</protein>
<dbReference type="Gene3D" id="2.160.20.80">
    <property type="entry name" value="E3 ubiquitin-protein ligase SopA"/>
    <property type="match status" value="1"/>
</dbReference>
<dbReference type="Proteomes" id="UP000327000">
    <property type="component" value="Unassembled WGS sequence"/>
</dbReference>
<gene>
    <name evidence="1" type="ORF">FRZ00_26405</name>
</gene>